<dbReference type="AlphaFoldDB" id="A0A835VZP9"/>
<comment type="caution">
    <text evidence="2">The sequence shown here is derived from an EMBL/GenBank/DDBJ whole genome shotgun (WGS) entry which is preliminary data.</text>
</comment>
<dbReference type="PANTHER" id="PTHR24216">
    <property type="entry name" value="PAXILLIN-RELATED"/>
    <property type="match status" value="1"/>
</dbReference>
<dbReference type="CDD" id="cd17039">
    <property type="entry name" value="Ubl_ubiquitin_like"/>
    <property type="match status" value="1"/>
</dbReference>
<evidence type="ECO:0000313" key="3">
    <source>
        <dbReference type="Proteomes" id="UP000650467"/>
    </source>
</evidence>
<dbReference type="Proteomes" id="UP000650467">
    <property type="component" value="Unassembled WGS sequence"/>
</dbReference>
<feature type="compositionally biased region" description="Pro residues" evidence="1">
    <location>
        <begin position="529"/>
        <end position="564"/>
    </location>
</feature>
<proteinExistence type="predicted"/>
<reference evidence="2" key="1">
    <citation type="journal article" date="2020" name="bioRxiv">
        <title>Comparative genomics of Chlamydomonas.</title>
        <authorList>
            <person name="Craig R.J."/>
            <person name="Hasan A.R."/>
            <person name="Ness R.W."/>
            <person name="Keightley P.D."/>
        </authorList>
    </citation>
    <scope>NUCLEOTIDE SEQUENCE</scope>
    <source>
        <strain evidence="2">SAG 7.73</strain>
    </source>
</reference>
<accession>A0A835VZP9</accession>
<organism evidence="2 3">
    <name type="scientific">Chlamydomonas incerta</name>
    <dbReference type="NCBI Taxonomy" id="51695"/>
    <lineage>
        <taxon>Eukaryota</taxon>
        <taxon>Viridiplantae</taxon>
        <taxon>Chlorophyta</taxon>
        <taxon>core chlorophytes</taxon>
        <taxon>Chlorophyceae</taxon>
        <taxon>CS clade</taxon>
        <taxon>Chlamydomonadales</taxon>
        <taxon>Chlamydomonadaceae</taxon>
        <taxon>Chlamydomonas</taxon>
    </lineage>
</organism>
<dbReference type="PANTHER" id="PTHR24216:SF65">
    <property type="entry name" value="PAXILLIN-LIKE PROTEIN 1"/>
    <property type="match status" value="1"/>
</dbReference>
<keyword evidence="3" id="KW-1185">Reference proteome</keyword>
<feature type="region of interest" description="Disordered" evidence="1">
    <location>
        <begin position="254"/>
        <end position="362"/>
    </location>
</feature>
<name>A0A835VZP9_CHLIN</name>
<protein>
    <submittedName>
        <fullName evidence="2">Uncharacterized protein</fullName>
    </submittedName>
</protein>
<evidence type="ECO:0000256" key="1">
    <source>
        <dbReference type="SAM" id="MobiDB-lite"/>
    </source>
</evidence>
<evidence type="ECO:0000313" key="2">
    <source>
        <dbReference type="EMBL" id="KAG2433870.1"/>
    </source>
</evidence>
<feature type="compositionally biased region" description="Pro residues" evidence="1">
    <location>
        <begin position="258"/>
        <end position="362"/>
    </location>
</feature>
<feature type="region of interest" description="Disordered" evidence="1">
    <location>
        <begin position="529"/>
        <end position="566"/>
    </location>
</feature>
<dbReference type="EMBL" id="JAEHOC010000018">
    <property type="protein sequence ID" value="KAG2433870.1"/>
    <property type="molecule type" value="Genomic_DNA"/>
</dbReference>
<dbReference type="PRINTS" id="PR01217">
    <property type="entry name" value="PRICHEXTENSN"/>
</dbReference>
<gene>
    <name evidence="2" type="ORF">HXX76_008223</name>
</gene>
<sequence length="815" mass="86113">MHAALEAKYFVRQIDVVAPGTLTTGVDALVVPAQSGQVFFGAQEGAHAAVASLLARGGLAVALPHRGDAGAALRDFVGTAFELTGKWDGCESTKSSADAADLAPGALDFLPPSRSSIAWPRALPTHQGKSVAAVSTACRHEDPSLIITPLYTSGSAAVALAFGKVGVPGAVVFLGYSWRDEGRAAAGGTAAWGALLRKVIDDFAAGAVYEAPVQGADDSSTMSNLDDVLTAASEEAAAEAAEVVRRFLQTTAAGGVYPGPPNPPSPAPPSPSPLSPSPSPVSPKPPSPLPPSPSPPPFPQPPSPAPSPPTPPTPPPKPIDPPSPPMPPSPKPPRAPKPPSPPVPPAPSPPPSPDPPVPPSPPPLPPGIALIVENYIAAYPVVTLDDGSISQADLDRIIKEFKATVSNQTGVPIDQILIQRIWYGGKTVATYVRRRAAIELDAERVFSRAEIAKWFGSSSLAPTNLAVLSRHPVTESSILELQDADAAIMADLPGAVRRQAEELPRDKQYFDDLNIFFALLFFEEVPLPPSPPPQPPLPPGTTLPPSPPPRPPSPPPRPPRPPPFNLESLAQALNAYDVYKQFPPPSPPPPPPPAITHLALNGMPAAGAPGRKNRTLVWWDDPDFGQQSGNGSPLQLVRRNKPKCPNTCTKCRSAWEATGKQPRTAVFFRDPVQLSRISIKQTRNVGVVKVQLLKWVYPPEGIVNATTLGAVVFDNPKATNRSACKVLQNITIPNSGLNLTVPASGSAWNIPKSLQDTVVGGVVLYTTRPKKYGNNYGPYVEQLTFEGRALYVETTHQSDYVMPTAPARKKKKMLY</sequence>